<dbReference type="AlphaFoldDB" id="A0A3G8M6M1"/>
<organism evidence="2 3">
    <name type="scientific">Methylocystis rosea</name>
    <dbReference type="NCBI Taxonomy" id="173366"/>
    <lineage>
        <taxon>Bacteria</taxon>
        <taxon>Pseudomonadati</taxon>
        <taxon>Pseudomonadota</taxon>
        <taxon>Alphaproteobacteria</taxon>
        <taxon>Hyphomicrobiales</taxon>
        <taxon>Methylocystaceae</taxon>
        <taxon>Methylocystis</taxon>
    </lineage>
</organism>
<dbReference type="KEGG" id="mros:EHO51_12810"/>
<protein>
    <submittedName>
        <fullName evidence="2">MarR family transcriptional regulator</fullName>
    </submittedName>
</protein>
<dbReference type="Gene3D" id="1.10.10.10">
    <property type="entry name" value="Winged helix-like DNA-binding domain superfamily/Winged helix DNA-binding domain"/>
    <property type="match status" value="1"/>
</dbReference>
<evidence type="ECO:0000313" key="3">
    <source>
        <dbReference type="Proteomes" id="UP000273982"/>
    </source>
</evidence>
<dbReference type="InterPro" id="IPR036388">
    <property type="entry name" value="WH-like_DNA-bd_sf"/>
</dbReference>
<dbReference type="PROSITE" id="PS50995">
    <property type="entry name" value="HTH_MARR_2"/>
    <property type="match status" value="1"/>
</dbReference>
<dbReference type="Pfam" id="PF12802">
    <property type="entry name" value="MarR_2"/>
    <property type="match status" value="1"/>
</dbReference>
<name>A0A3G8M6M1_9HYPH</name>
<dbReference type="Proteomes" id="UP000273982">
    <property type="component" value="Chromosome"/>
</dbReference>
<gene>
    <name evidence="2" type="ORF">EHO51_12810</name>
</gene>
<reference evidence="2 3" key="1">
    <citation type="submission" date="2018-11" db="EMBL/GenBank/DDBJ databases">
        <title>Genome squencing of methanotrophic bacteria isolated from alkaline groundwater in Korea.</title>
        <authorList>
            <person name="Nguyen L.N."/>
        </authorList>
    </citation>
    <scope>NUCLEOTIDE SEQUENCE [LARGE SCALE GENOMIC DNA]</scope>
    <source>
        <strain evidence="2 3">GW6</strain>
    </source>
</reference>
<dbReference type="PANTHER" id="PTHR33164:SF43">
    <property type="entry name" value="HTH-TYPE TRANSCRIPTIONAL REPRESSOR YETL"/>
    <property type="match status" value="1"/>
</dbReference>
<sequence length="148" mass="16677">MNLCEHTQGTPRKSPSEDDLVALAQFRSDLRRFVAFSEQVAADHGVTVQWYQALLVVRTFRGAKHISVGELAEQLMIRDHSAAELVSRLAQAKLVRRKTDPTDRRRSLVVITRAGDRRLSELAAVHLKKLRDTRGALLNFFRTATGSQ</sequence>
<dbReference type="SMART" id="SM00347">
    <property type="entry name" value="HTH_MARR"/>
    <property type="match status" value="1"/>
</dbReference>
<dbReference type="GO" id="GO:0006950">
    <property type="term" value="P:response to stress"/>
    <property type="evidence" value="ECO:0007669"/>
    <property type="project" value="TreeGrafter"/>
</dbReference>
<evidence type="ECO:0000259" key="1">
    <source>
        <dbReference type="PROSITE" id="PS50995"/>
    </source>
</evidence>
<dbReference type="GO" id="GO:0003700">
    <property type="term" value="F:DNA-binding transcription factor activity"/>
    <property type="evidence" value="ECO:0007669"/>
    <property type="project" value="InterPro"/>
</dbReference>
<feature type="domain" description="HTH marR-type" evidence="1">
    <location>
        <begin position="16"/>
        <end position="148"/>
    </location>
</feature>
<dbReference type="InterPro" id="IPR039422">
    <property type="entry name" value="MarR/SlyA-like"/>
</dbReference>
<dbReference type="SUPFAM" id="SSF46785">
    <property type="entry name" value="Winged helix' DNA-binding domain"/>
    <property type="match status" value="1"/>
</dbReference>
<accession>A0A3G8M6M1</accession>
<dbReference type="EMBL" id="CP034086">
    <property type="protein sequence ID" value="AZG77541.1"/>
    <property type="molecule type" value="Genomic_DNA"/>
</dbReference>
<dbReference type="InterPro" id="IPR000835">
    <property type="entry name" value="HTH_MarR-typ"/>
</dbReference>
<dbReference type="InterPro" id="IPR036390">
    <property type="entry name" value="WH_DNA-bd_sf"/>
</dbReference>
<evidence type="ECO:0000313" key="2">
    <source>
        <dbReference type="EMBL" id="AZG77541.1"/>
    </source>
</evidence>
<proteinExistence type="predicted"/>
<dbReference type="PANTHER" id="PTHR33164">
    <property type="entry name" value="TRANSCRIPTIONAL REGULATOR, MARR FAMILY"/>
    <property type="match status" value="1"/>
</dbReference>